<dbReference type="EMBL" id="CP009533">
    <property type="protein sequence ID" value="AIS17743.1"/>
    <property type="molecule type" value="Genomic_DNA"/>
</dbReference>
<sequence length="77" mass="9123">MTSRFTDYEIRYVLNGEARRFQQRDTHMSDSDAWYYAALHSGIGLVYGGTNPAEHAEQLRRHVERRGLRDVQWRPLN</sequence>
<gene>
    <name evidence="1" type="ORF">LT40_10210</name>
</gene>
<dbReference type="HOGENOM" id="CLU_180053_0_0_6"/>
<organism evidence="1 2">
    <name type="scientific">Pseudomonas rhizosphaerae</name>
    <dbReference type="NCBI Taxonomy" id="216142"/>
    <lineage>
        <taxon>Bacteria</taxon>
        <taxon>Pseudomonadati</taxon>
        <taxon>Pseudomonadota</taxon>
        <taxon>Gammaproteobacteria</taxon>
        <taxon>Pseudomonadales</taxon>
        <taxon>Pseudomonadaceae</taxon>
        <taxon>Pseudomonas</taxon>
    </lineage>
</organism>
<keyword evidence="2" id="KW-1185">Reference proteome</keyword>
<dbReference type="Proteomes" id="UP000029499">
    <property type="component" value="Chromosome"/>
</dbReference>
<name>A0A089YMU3_9PSED</name>
<dbReference type="AlphaFoldDB" id="A0A089YMU3"/>
<proteinExistence type="predicted"/>
<dbReference type="Pfam" id="PF20192">
    <property type="entry name" value="DUF6555"/>
    <property type="match status" value="1"/>
</dbReference>
<evidence type="ECO:0000313" key="1">
    <source>
        <dbReference type="EMBL" id="AIS17743.1"/>
    </source>
</evidence>
<dbReference type="InterPro" id="IPR046685">
    <property type="entry name" value="DUF6555"/>
</dbReference>
<dbReference type="RefSeq" id="WP_043189523.1">
    <property type="nucleotide sequence ID" value="NZ_CP009533.1"/>
</dbReference>
<accession>A0A089YMU3</accession>
<dbReference type="KEGG" id="prh:LT40_10210"/>
<reference evidence="1 2" key="1">
    <citation type="journal article" date="2015" name="J. Biotechnol.">
        <title>Complete genome sequence of Pseudomonas rhizosphaerae IH5T (=DSM 16299T), a phosphate-solubilizing rhizobacterium for bacterial biofertilizer.</title>
        <authorList>
            <person name="Kwak Y."/>
            <person name="Jung B.K."/>
            <person name="Shin J.H."/>
        </authorList>
    </citation>
    <scope>NUCLEOTIDE SEQUENCE [LARGE SCALE GENOMIC DNA]</scope>
    <source>
        <strain evidence="1">DSM 16299</strain>
    </source>
</reference>
<dbReference type="OrthoDB" id="6928792at2"/>
<evidence type="ECO:0000313" key="2">
    <source>
        <dbReference type="Proteomes" id="UP000029499"/>
    </source>
</evidence>
<protein>
    <submittedName>
        <fullName evidence="1">Uncharacterized protein</fullName>
    </submittedName>
</protein>